<protein>
    <submittedName>
        <fullName evidence="1">Uncharacterized protein</fullName>
    </submittedName>
</protein>
<feature type="non-terminal residue" evidence="1">
    <location>
        <position position="1"/>
    </location>
</feature>
<dbReference type="EMBL" id="HACA01025378">
    <property type="protein sequence ID" value="CDW42739.1"/>
    <property type="molecule type" value="Transcribed_RNA"/>
</dbReference>
<proteinExistence type="predicted"/>
<evidence type="ECO:0000313" key="1">
    <source>
        <dbReference type="EMBL" id="CDW42739.1"/>
    </source>
</evidence>
<name>A0A0K2UWV7_LEPSM</name>
<accession>A0A0K2UWV7</accession>
<organism evidence="1">
    <name type="scientific">Lepeophtheirus salmonis</name>
    <name type="common">Salmon louse</name>
    <name type="synonym">Caligus salmonis</name>
    <dbReference type="NCBI Taxonomy" id="72036"/>
    <lineage>
        <taxon>Eukaryota</taxon>
        <taxon>Metazoa</taxon>
        <taxon>Ecdysozoa</taxon>
        <taxon>Arthropoda</taxon>
        <taxon>Crustacea</taxon>
        <taxon>Multicrustacea</taxon>
        <taxon>Hexanauplia</taxon>
        <taxon>Copepoda</taxon>
        <taxon>Siphonostomatoida</taxon>
        <taxon>Caligidae</taxon>
        <taxon>Lepeophtheirus</taxon>
    </lineage>
</organism>
<reference evidence="1" key="1">
    <citation type="submission" date="2014-05" db="EMBL/GenBank/DDBJ databases">
        <authorList>
            <person name="Chronopoulou M."/>
        </authorList>
    </citation>
    <scope>NUCLEOTIDE SEQUENCE</scope>
    <source>
        <tissue evidence="1">Whole organism</tissue>
    </source>
</reference>
<sequence length="124" mass="14084">LNFLDCLNAGSFEILIISKKGQGVPHKVRCIGIKSKLFIDFIHHHTFRINVFPGLGLVFIKVLNKNEEILEASLFKNAHEVRCKSLFLVGRHLRDPSGLAHHIRALDGLELQVTSHSRVDQQFH</sequence>
<dbReference type="AlphaFoldDB" id="A0A0K2UWV7"/>